<dbReference type="PROSITE" id="PS50016">
    <property type="entry name" value="ZF_PHD_2"/>
    <property type="match status" value="2"/>
</dbReference>
<dbReference type="InterPro" id="IPR011011">
    <property type="entry name" value="Znf_FYVE_PHD"/>
</dbReference>
<dbReference type="OrthoDB" id="20839at2759"/>
<feature type="region of interest" description="Disordered" evidence="5">
    <location>
        <begin position="1317"/>
        <end position="1437"/>
    </location>
</feature>
<protein>
    <submittedName>
        <fullName evidence="8">Uncharacterized protein</fullName>
    </submittedName>
</protein>
<evidence type="ECO:0000256" key="1">
    <source>
        <dbReference type="ARBA" id="ARBA00022723"/>
    </source>
</evidence>
<reference evidence="8 9" key="1">
    <citation type="journal article" date="2020" name="IScience">
        <title>Genome Sequencing of the Endangered Kingdonia uniflora (Circaeasteraceae, Ranunculales) Reveals Potential Mechanisms of Evolutionary Specialization.</title>
        <authorList>
            <person name="Sun Y."/>
            <person name="Deng T."/>
            <person name="Zhang A."/>
            <person name="Moore M.J."/>
            <person name="Landis J.B."/>
            <person name="Lin N."/>
            <person name="Zhang H."/>
            <person name="Zhang X."/>
            <person name="Huang J."/>
            <person name="Zhang X."/>
            <person name="Sun H."/>
            <person name="Wang H."/>
        </authorList>
    </citation>
    <scope>NUCLEOTIDE SEQUENCE [LARGE SCALE GENOMIC DNA]</scope>
    <source>
        <strain evidence="8">TB1705</strain>
        <tissue evidence="8">Leaf</tissue>
    </source>
</reference>
<evidence type="ECO:0000313" key="9">
    <source>
        <dbReference type="Proteomes" id="UP000541444"/>
    </source>
</evidence>
<feature type="compositionally biased region" description="Polar residues" evidence="5">
    <location>
        <begin position="1340"/>
        <end position="1352"/>
    </location>
</feature>
<evidence type="ECO:0000256" key="4">
    <source>
        <dbReference type="PROSITE-ProRule" id="PRU00146"/>
    </source>
</evidence>
<keyword evidence="2 4" id="KW-0863">Zinc-finger</keyword>
<dbReference type="InterPro" id="IPR019787">
    <property type="entry name" value="Znf_PHD-finger"/>
</dbReference>
<proteinExistence type="predicted"/>
<gene>
    <name evidence="8" type="ORF">GIB67_017858</name>
</gene>
<dbReference type="Pfam" id="PF13831">
    <property type="entry name" value="PHD_2"/>
    <property type="match status" value="1"/>
</dbReference>
<evidence type="ECO:0000256" key="5">
    <source>
        <dbReference type="SAM" id="MobiDB-lite"/>
    </source>
</evidence>
<dbReference type="InterPro" id="IPR001965">
    <property type="entry name" value="Znf_PHD"/>
</dbReference>
<dbReference type="PANTHER" id="PTHR13793:SF107">
    <property type="entry name" value="BROMODOMAIN-CONTAINING PROTEIN HOMOLOG"/>
    <property type="match status" value="1"/>
</dbReference>
<dbReference type="SUPFAM" id="SSF57903">
    <property type="entry name" value="FYVE/PHD zinc finger"/>
    <property type="match status" value="2"/>
</dbReference>
<evidence type="ECO:0000259" key="6">
    <source>
        <dbReference type="PROSITE" id="PS50016"/>
    </source>
</evidence>
<dbReference type="GO" id="GO:0006357">
    <property type="term" value="P:regulation of transcription by RNA polymerase II"/>
    <property type="evidence" value="ECO:0007669"/>
    <property type="project" value="TreeGrafter"/>
</dbReference>
<dbReference type="InterPro" id="IPR034732">
    <property type="entry name" value="EPHD"/>
</dbReference>
<dbReference type="InterPro" id="IPR019786">
    <property type="entry name" value="Zinc_finger_PHD-type_CS"/>
</dbReference>
<feature type="region of interest" description="Disordered" evidence="5">
    <location>
        <begin position="92"/>
        <end position="119"/>
    </location>
</feature>
<comment type="caution">
    <text evidence="8">The sequence shown here is derived from an EMBL/GenBank/DDBJ whole genome shotgun (WGS) entry which is preliminary data.</text>
</comment>
<dbReference type="InterPro" id="IPR050701">
    <property type="entry name" value="Histone_Mod_Regulator"/>
</dbReference>
<dbReference type="PROSITE" id="PS51805">
    <property type="entry name" value="EPHD"/>
    <property type="match status" value="2"/>
</dbReference>
<dbReference type="Pfam" id="PF13832">
    <property type="entry name" value="zf-HC5HC2H_2"/>
    <property type="match status" value="1"/>
</dbReference>
<dbReference type="SMART" id="SM00249">
    <property type="entry name" value="PHD"/>
    <property type="match status" value="4"/>
</dbReference>
<feature type="domain" description="PHD-type" evidence="6">
    <location>
        <begin position="1031"/>
        <end position="1080"/>
    </location>
</feature>
<dbReference type="EMBL" id="JACGCM010001420">
    <property type="protein sequence ID" value="KAF6155503.1"/>
    <property type="molecule type" value="Genomic_DNA"/>
</dbReference>
<feature type="domain" description="PHD-type" evidence="6">
    <location>
        <begin position="276"/>
        <end position="327"/>
    </location>
</feature>
<evidence type="ECO:0000259" key="7">
    <source>
        <dbReference type="PROSITE" id="PS51805"/>
    </source>
</evidence>
<evidence type="ECO:0000256" key="2">
    <source>
        <dbReference type="ARBA" id="ARBA00022771"/>
    </source>
</evidence>
<dbReference type="CDD" id="cd15571">
    <property type="entry name" value="ePHD"/>
    <property type="match status" value="2"/>
</dbReference>
<dbReference type="PROSITE" id="PS01359">
    <property type="entry name" value="ZF_PHD_1"/>
    <property type="match status" value="1"/>
</dbReference>
<keyword evidence="1" id="KW-0479">Metal-binding</keyword>
<dbReference type="PANTHER" id="PTHR13793">
    <property type="entry name" value="PHD FINGER PROTEINS"/>
    <property type="match status" value="1"/>
</dbReference>
<accession>A0A7J7MKU1</accession>
<dbReference type="Gene3D" id="3.30.40.10">
    <property type="entry name" value="Zinc/RING finger domain, C3HC4 (zinc finger)"/>
    <property type="match status" value="4"/>
</dbReference>
<feature type="region of interest" description="Disordered" evidence="5">
    <location>
        <begin position="1"/>
        <end position="37"/>
    </location>
</feature>
<feature type="domain" description="PHD-type" evidence="7">
    <location>
        <begin position="1100"/>
        <end position="1209"/>
    </location>
</feature>
<feature type="region of interest" description="Disordered" evidence="5">
    <location>
        <begin position="517"/>
        <end position="543"/>
    </location>
</feature>
<keyword evidence="9" id="KW-1185">Reference proteome</keyword>
<dbReference type="InterPro" id="IPR013083">
    <property type="entry name" value="Znf_RING/FYVE/PHD"/>
</dbReference>
<evidence type="ECO:0000313" key="8">
    <source>
        <dbReference type="EMBL" id="KAF6155503.1"/>
    </source>
</evidence>
<sequence>MMGWGSEGCSTEEKPCPISRVSQQQQQERREQVSCSSNPPRIGNEINFYNQAQKALCELCPFDSEEGVVVVSRVSTLPVGLSDYLLKYSHGHKRHKRSHLESGAKAKTSGSGHSSRPRARNVWTDTEDYFRPVVLTDIEKLEAKSTSLCTLGTDNCFCIPPLRENVTNVCACEKLTAPNVDVVVGIDSGVAVVKETEKKDENERQAMEIDPIGDVSGVPKVTESLSSSLPLSLSDMPWLSGVRNKLFLTSERPSKKRKLLGSDAGLEKLRIVYPLEGECHLCSLGDLGHTSNKLLICSKCKVAVHQKCYGVVDVPEGLWLCSWCSDHSQLLSTVTPCLLCPKQGGALKPVANDVSESTESKNVGVGVGVVKFAHLFCSQWMPEVYVEDTRTMEPIMNVQGIKEARRKLVCYLCKVKCGAGVRCSHGTCRTSFHPSCAREAKHRMEIWGKLGCDNVELRAFCLKHSEAQDISSSQQSKNHLSVAADHDFSASKTFPVALVVHKPLKLKLGRKNEDRNGVSVLSDSNSVKLGTPKESNGVTNTPDPIDSIQTLKKLVDRGKAIVSDVASDIGITSDLLAATLAGDSPDPDLRCKIICWLRTHVFMGTAQQSLKNISKSGVPLKETGLEDPNSVPVESCADLDALSVKSVQLKKPTNNIRILKDNKATCMAKQQNDNGILLDDSNLSPHTPNGDLKEDFSDVSLLRDGDLCSHNKHASEKVFPEPSECRESCSAAEQSTLSEAEHANVNTSENDQTEEVDVFAKSAFTDSTTEHPISSIDVTTPAMPDIIGEKSSSSLFIHPIIHKRLLELQNGKQENIIPKSYSPEEKGMTCVKAPLPPSVCSNHQDPHTLPCIDTNHTADPIKLEQLVKARNMGILELSPEDEVEGQLVYFQKKLLDHAVASKHYSDELMFRVIRTLPQELDIARKRRWDSVLVNQYLSGLREEKKQGRKEKRHKEAQAVLAAATAAAASSSRLSSLRKDAHDEDAHENYLKVNASGGRIGLMPRAKETLSKLAGTTISTQKHSDGLLEEHPQLCDICRRPETVLNPIIICCICKVVVHLGCYRSVKHPTGPWYCELCEEFLPSTSPRAPPINYHEMARSVAQCGLCSGTTGAFRKSTGDQWVHPFCAEWMLELTFRRGQPNLVEGMEAMTREREVFCIFCRNSGICVKCNYGNCQSTFHPMCARDAGIYMHVKTGGGKLQHKAYCEKHSLEQREKVESQQHGAEDLKRIKQLRVELERVRLLCERIIRREKVKRELVLCSHDILASKRDSVALSVLVNSPLILPDISSESATTTSLRGHFDDNKSCSEAIQRSDDITVDSAISGKRRPIPMDIDQKTDDSSTTQHPSWSTNPTHREPCSGKQLLHRPLSDSRDLPEDATARSKSRKHMETFSKELVMTSDQASLKNQRLPKGFAYVPVAQPNENPASHETGRLEPDG</sequence>
<feature type="compositionally biased region" description="Basic and acidic residues" evidence="5">
    <location>
        <begin position="1367"/>
        <end position="1380"/>
    </location>
</feature>
<dbReference type="GO" id="GO:0008270">
    <property type="term" value="F:zinc ion binding"/>
    <property type="evidence" value="ECO:0007669"/>
    <property type="project" value="UniProtKB-KW"/>
</dbReference>
<keyword evidence="3" id="KW-0862">Zinc</keyword>
<feature type="compositionally biased region" description="Polar residues" evidence="5">
    <location>
        <begin position="519"/>
        <end position="543"/>
    </location>
</feature>
<feature type="domain" description="PHD-type" evidence="7">
    <location>
        <begin position="334"/>
        <end position="465"/>
    </location>
</feature>
<name>A0A7J7MKU1_9MAGN</name>
<evidence type="ECO:0000256" key="3">
    <source>
        <dbReference type="ARBA" id="ARBA00022833"/>
    </source>
</evidence>
<dbReference type="Proteomes" id="UP000541444">
    <property type="component" value="Unassembled WGS sequence"/>
</dbReference>
<dbReference type="Pfam" id="PF13771">
    <property type="entry name" value="zf-HC5HC2H"/>
    <property type="match status" value="1"/>
</dbReference>
<organism evidence="8 9">
    <name type="scientific">Kingdonia uniflora</name>
    <dbReference type="NCBI Taxonomy" id="39325"/>
    <lineage>
        <taxon>Eukaryota</taxon>
        <taxon>Viridiplantae</taxon>
        <taxon>Streptophyta</taxon>
        <taxon>Embryophyta</taxon>
        <taxon>Tracheophyta</taxon>
        <taxon>Spermatophyta</taxon>
        <taxon>Magnoliopsida</taxon>
        <taxon>Ranunculales</taxon>
        <taxon>Circaeasteraceae</taxon>
        <taxon>Kingdonia</taxon>
    </lineage>
</organism>